<dbReference type="Pfam" id="PF14305">
    <property type="entry name" value="ATPgrasp_TupA"/>
    <property type="match status" value="1"/>
</dbReference>
<evidence type="ECO:0000313" key="1">
    <source>
        <dbReference type="EMBL" id="NGP78027.1"/>
    </source>
</evidence>
<keyword evidence="2" id="KW-1185">Reference proteome</keyword>
<dbReference type="AlphaFoldDB" id="A0A6M1T5H3"/>
<protein>
    <recommendedName>
        <fullName evidence="3">TupA-like ATPgrasp</fullName>
    </recommendedName>
</protein>
<dbReference type="SUPFAM" id="SSF56059">
    <property type="entry name" value="Glutathione synthetase ATP-binding domain-like"/>
    <property type="match status" value="1"/>
</dbReference>
<accession>A0A6M1T5H3</accession>
<proteinExistence type="predicted"/>
<organism evidence="1 2">
    <name type="scientific">Halalkalibaculum roseum</name>
    <dbReference type="NCBI Taxonomy" id="2709311"/>
    <lineage>
        <taxon>Bacteria</taxon>
        <taxon>Pseudomonadati</taxon>
        <taxon>Balneolota</taxon>
        <taxon>Balneolia</taxon>
        <taxon>Balneolales</taxon>
        <taxon>Balneolaceae</taxon>
        <taxon>Halalkalibaculum</taxon>
    </lineage>
</organism>
<comment type="caution">
    <text evidence="1">The sequence shown here is derived from an EMBL/GenBank/DDBJ whole genome shotgun (WGS) entry which is preliminary data.</text>
</comment>
<evidence type="ECO:0008006" key="3">
    <source>
        <dbReference type="Google" id="ProtNLM"/>
    </source>
</evidence>
<dbReference type="EMBL" id="JAALLT010000005">
    <property type="protein sequence ID" value="NGP78027.1"/>
    <property type="molecule type" value="Genomic_DNA"/>
</dbReference>
<evidence type="ECO:0000313" key="2">
    <source>
        <dbReference type="Proteomes" id="UP000473278"/>
    </source>
</evidence>
<dbReference type="InterPro" id="IPR029465">
    <property type="entry name" value="ATPgrasp_TupA"/>
</dbReference>
<dbReference type="RefSeq" id="WP_165143762.1">
    <property type="nucleotide sequence ID" value="NZ_JAALLT010000005.1"/>
</dbReference>
<name>A0A6M1T5H3_9BACT</name>
<gene>
    <name evidence="1" type="ORF">G3570_15365</name>
</gene>
<sequence>MKFILSKLFWGILRHFLSDKNYAKFRYWLELDTSLDLKNPESFTEKIQYIKLYQRTDLRKLVADRIQVRNYVANRIGKDHLIPLLGTYETIARNDWIGLPDKFVLKANHGCGMLEIVRDKSIYDFNHIREKTEEWKNTDYYRVGREWVYKELPRKIIAEELLLDEEEEIPEDFKFFCFDGHVKVIQIDFNRFGDQKRNLYDRDFNLLDARLLYPRYEKPVSKQENLDRAIEIAETLSQNFNFIRVDLYLMKQQIYFGELTNYPGNGFKPFEPESMNIKMGELLTL</sequence>
<reference evidence="1 2" key="1">
    <citation type="submission" date="2020-02" db="EMBL/GenBank/DDBJ databases">
        <title>Balneolaceae bacterium YR4-1, complete genome.</title>
        <authorList>
            <person name="Li Y."/>
            <person name="Wu S."/>
        </authorList>
    </citation>
    <scope>NUCLEOTIDE SEQUENCE [LARGE SCALE GENOMIC DNA]</scope>
    <source>
        <strain evidence="1 2">YR4-1</strain>
    </source>
</reference>
<dbReference type="Proteomes" id="UP000473278">
    <property type="component" value="Unassembled WGS sequence"/>
</dbReference>